<evidence type="ECO:0000313" key="2">
    <source>
        <dbReference type="EMBL" id="SFP84175.1"/>
    </source>
</evidence>
<proteinExistence type="predicted"/>
<accession>A0A1I5TM99</accession>
<sequence>MRRRHDVDRLLVDLFDFSVPPVSHESADFLKRFRYVFSVSPVDHVDLLTGPRGIHLHCTYVACTPEESECVGVGRRRNYRSGRERTHQSPAGQAAIFPHPQGSRPTSTFSSLSSRAVASFTKSDWREKRINANNTGLRLFQRNFADGCREERCISDAGNSRTRSPSIARRCCPSTGTRQWRMKLAPGPGANGPPGSGIGIGDPASGLGESLARGPSPAGMLSSEDFRSLRSARRFLQPPRRPELPGPP</sequence>
<evidence type="ECO:0000256" key="1">
    <source>
        <dbReference type="SAM" id="MobiDB-lite"/>
    </source>
</evidence>
<dbReference type="AlphaFoldDB" id="A0A1I5TM99"/>
<feature type="region of interest" description="Disordered" evidence="1">
    <location>
        <begin position="179"/>
        <end position="248"/>
    </location>
</feature>
<dbReference type="EMBL" id="FOXA01000014">
    <property type="protein sequence ID" value="SFP84175.1"/>
    <property type="molecule type" value="Genomic_DNA"/>
</dbReference>
<gene>
    <name evidence="2" type="ORF">SAMN04488047_11428</name>
</gene>
<evidence type="ECO:0000313" key="3">
    <source>
        <dbReference type="Proteomes" id="UP000199356"/>
    </source>
</evidence>
<organism evidence="2 3">
    <name type="scientific">Tranquillimonas alkanivorans</name>
    <dbReference type="NCBI Taxonomy" id="441119"/>
    <lineage>
        <taxon>Bacteria</taxon>
        <taxon>Pseudomonadati</taxon>
        <taxon>Pseudomonadota</taxon>
        <taxon>Alphaproteobacteria</taxon>
        <taxon>Rhodobacterales</taxon>
        <taxon>Roseobacteraceae</taxon>
        <taxon>Tranquillimonas</taxon>
    </lineage>
</organism>
<keyword evidence="3" id="KW-1185">Reference proteome</keyword>
<reference evidence="2 3" key="1">
    <citation type="submission" date="2016-10" db="EMBL/GenBank/DDBJ databases">
        <authorList>
            <person name="de Groot N.N."/>
        </authorList>
    </citation>
    <scope>NUCLEOTIDE SEQUENCE [LARGE SCALE GENOMIC DNA]</scope>
    <source>
        <strain evidence="2 3">DSM 19547</strain>
    </source>
</reference>
<feature type="region of interest" description="Disordered" evidence="1">
    <location>
        <begin position="81"/>
        <end position="110"/>
    </location>
</feature>
<feature type="compositionally biased region" description="Gly residues" evidence="1">
    <location>
        <begin position="189"/>
        <end position="200"/>
    </location>
</feature>
<name>A0A1I5TM99_9RHOB</name>
<protein>
    <submittedName>
        <fullName evidence="2">Uncharacterized protein</fullName>
    </submittedName>
</protein>
<dbReference type="Proteomes" id="UP000199356">
    <property type="component" value="Unassembled WGS sequence"/>
</dbReference>